<evidence type="ECO:0000256" key="4">
    <source>
        <dbReference type="ARBA" id="ARBA00022884"/>
    </source>
</evidence>
<dbReference type="EMBL" id="BNDS01000027">
    <property type="protein sequence ID" value="GHI00749.1"/>
    <property type="molecule type" value="Genomic_DNA"/>
</dbReference>
<dbReference type="RefSeq" id="WP_191276404.1">
    <property type="nucleotide sequence ID" value="NZ_BNDS01000027.1"/>
</dbReference>
<proteinExistence type="predicted"/>
<keyword evidence="4" id="KW-0694">RNA-binding</keyword>
<accession>A0ABQ3N729</accession>
<evidence type="ECO:0000256" key="3">
    <source>
        <dbReference type="ARBA" id="ARBA00022691"/>
    </source>
</evidence>
<gene>
    <name evidence="5" type="ORF">AM1BK_42910</name>
</gene>
<evidence type="ECO:0000256" key="2">
    <source>
        <dbReference type="ARBA" id="ARBA00022679"/>
    </source>
</evidence>
<keyword evidence="2" id="KW-0808">Transferase</keyword>
<organism evidence="5 6">
    <name type="scientific">Neobacillus kokaensis</name>
    <dbReference type="NCBI Taxonomy" id="2759023"/>
    <lineage>
        <taxon>Bacteria</taxon>
        <taxon>Bacillati</taxon>
        <taxon>Bacillota</taxon>
        <taxon>Bacilli</taxon>
        <taxon>Bacillales</taxon>
        <taxon>Bacillaceae</taxon>
        <taxon>Neobacillus</taxon>
    </lineage>
</organism>
<dbReference type="Pfam" id="PF00398">
    <property type="entry name" value="RrnaAD"/>
    <property type="match status" value="1"/>
</dbReference>
<sequence length="185" mass="20962">MQIVTFLNEFVKHPRNTGAIAPSSRKLAKKMVDVIHFNNAKTIVELGPGTGSFTKEIMKRKQKDTLFILIEINETFVRRLQQEYANDPSVHVVHGSAENIKNYLAELNVAAADYVLSGLPFTSLPFEVSKQILQNVRDSLTVSGKFITFQYSLVKKTFIQKYFPSIRAKKVWLNLPPAYVLSCNI</sequence>
<dbReference type="PANTHER" id="PTHR11727">
    <property type="entry name" value="DIMETHYLADENOSINE TRANSFERASE"/>
    <property type="match status" value="1"/>
</dbReference>
<dbReference type="GO" id="GO:0008168">
    <property type="term" value="F:methyltransferase activity"/>
    <property type="evidence" value="ECO:0007669"/>
    <property type="project" value="UniProtKB-KW"/>
</dbReference>
<dbReference type="PANTHER" id="PTHR11727:SF14">
    <property type="entry name" value="BLL8166 PROTEIN"/>
    <property type="match status" value="1"/>
</dbReference>
<evidence type="ECO:0000256" key="1">
    <source>
        <dbReference type="ARBA" id="ARBA00022603"/>
    </source>
</evidence>
<reference evidence="5 6" key="1">
    <citation type="journal article" date="2022" name="Int. J. Syst. Evol. Microbiol.">
        <title>Neobacillus kokaensis sp. nov., isolated from soil.</title>
        <authorList>
            <person name="Yuki K."/>
            <person name="Matsubara H."/>
            <person name="Yamaguchi S."/>
        </authorList>
    </citation>
    <scope>NUCLEOTIDE SEQUENCE [LARGE SCALE GENOMIC DNA]</scope>
    <source>
        <strain evidence="5 6">LOB 377</strain>
    </source>
</reference>
<dbReference type="Proteomes" id="UP000637074">
    <property type="component" value="Unassembled WGS sequence"/>
</dbReference>
<name>A0ABQ3N729_9BACI</name>
<keyword evidence="3" id="KW-0949">S-adenosyl-L-methionine</keyword>
<dbReference type="InterPro" id="IPR001737">
    <property type="entry name" value="KsgA/Erm"/>
</dbReference>
<evidence type="ECO:0000313" key="5">
    <source>
        <dbReference type="EMBL" id="GHI00749.1"/>
    </source>
</evidence>
<protein>
    <submittedName>
        <fullName evidence="5">SAM-dependent methyltransferase</fullName>
    </submittedName>
</protein>
<dbReference type="GO" id="GO:0032259">
    <property type="term" value="P:methylation"/>
    <property type="evidence" value="ECO:0007669"/>
    <property type="project" value="UniProtKB-KW"/>
</dbReference>
<dbReference type="CDD" id="cd02440">
    <property type="entry name" value="AdoMet_MTases"/>
    <property type="match status" value="1"/>
</dbReference>
<keyword evidence="1 5" id="KW-0489">Methyltransferase</keyword>
<dbReference type="SUPFAM" id="SSF53335">
    <property type="entry name" value="S-adenosyl-L-methionine-dependent methyltransferases"/>
    <property type="match status" value="1"/>
</dbReference>
<dbReference type="InterPro" id="IPR029063">
    <property type="entry name" value="SAM-dependent_MTases_sf"/>
</dbReference>
<evidence type="ECO:0000313" key="6">
    <source>
        <dbReference type="Proteomes" id="UP000637074"/>
    </source>
</evidence>
<keyword evidence="6" id="KW-1185">Reference proteome</keyword>
<comment type="caution">
    <text evidence="5">The sequence shown here is derived from an EMBL/GenBank/DDBJ whole genome shotgun (WGS) entry which is preliminary data.</text>
</comment>
<dbReference type="Gene3D" id="3.40.50.150">
    <property type="entry name" value="Vaccinia Virus protein VP39"/>
    <property type="match status" value="1"/>
</dbReference>